<evidence type="ECO:0000313" key="2">
    <source>
        <dbReference type="EMBL" id="CAB0011032.1"/>
    </source>
</evidence>
<proteinExistence type="predicted"/>
<dbReference type="AlphaFoldDB" id="A0A6H5H6E6"/>
<reference evidence="2 3" key="1">
    <citation type="submission" date="2020-02" db="EMBL/GenBank/DDBJ databases">
        <authorList>
            <person name="Ferguson B K."/>
        </authorList>
    </citation>
    <scope>NUCLEOTIDE SEQUENCE [LARGE SCALE GENOMIC DNA]</scope>
</reference>
<protein>
    <recommendedName>
        <fullName evidence="4">Secreted protein</fullName>
    </recommendedName>
</protein>
<dbReference type="Proteomes" id="UP000479000">
    <property type="component" value="Unassembled WGS sequence"/>
</dbReference>
<accession>A0A6H5H6E6</accession>
<evidence type="ECO:0008006" key="4">
    <source>
        <dbReference type="Google" id="ProtNLM"/>
    </source>
</evidence>
<keyword evidence="1" id="KW-0732">Signal</keyword>
<evidence type="ECO:0000313" key="3">
    <source>
        <dbReference type="Proteomes" id="UP000479000"/>
    </source>
</evidence>
<sequence length="62" mass="7137">MARRCLTLSGFIVILLCRIVWPRKSIDDRAIDALVRLTVSLASCRRVKTILMCWRWSASVSE</sequence>
<feature type="chain" id="PRO_5026140986" description="Secreted protein" evidence="1">
    <location>
        <begin position="23"/>
        <end position="62"/>
    </location>
</feature>
<name>A0A6H5H6E6_9HEMI</name>
<feature type="signal peptide" evidence="1">
    <location>
        <begin position="1"/>
        <end position="22"/>
    </location>
</feature>
<organism evidence="2 3">
    <name type="scientific">Nesidiocoris tenuis</name>
    <dbReference type="NCBI Taxonomy" id="355587"/>
    <lineage>
        <taxon>Eukaryota</taxon>
        <taxon>Metazoa</taxon>
        <taxon>Ecdysozoa</taxon>
        <taxon>Arthropoda</taxon>
        <taxon>Hexapoda</taxon>
        <taxon>Insecta</taxon>
        <taxon>Pterygota</taxon>
        <taxon>Neoptera</taxon>
        <taxon>Paraneoptera</taxon>
        <taxon>Hemiptera</taxon>
        <taxon>Heteroptera</taxon>
        <taxon>Panheteroptera</taxon>
        <taxon>Cimicomorpha</taxon>
        <taxon>Miridae</taxon>
        <taxon>Dicyphina</taxon>
        <taxon>Nesidiocoris</taxon>
    </lineage>
</organism>
<gene>
    <name evidence="2" type="ORF">NTEN_LOCUS16025</name>
</gene>
<evidence type="ECO:0000256" key="1">
    <source>
        <dbReference type="SAM" id="SignalP"/>
    </source>
</evidence>
<dbReference type="EMBL" id="CADCXU010023632">
    <property type="protein sequence ID" value="CAB0011032.1"/>
    <property type="molecule type" value="Genomic_DNA"/>
</dbReference>
<keyword evidence="3" id="KW-1185">Reference proteome</keyword>